<organism evidence="3 4">
    <name type="scientific">Acidiphilium cryptum (strain JF-5)</name>
    <dbReference type="NCBI Taxonomy" id="349163"/>
    <lineage>
        <taxon>Bacteria</taxon>
        <taxon>Pseudomonadati</taxon>
        <taxon>Pseudomonadota</taxon>
        <taxon>Alphaproteobacteria</taxon>
        <taxon>Acetobacterales</taxon>
        <taxon>Acidocellaceae</taxon>
        <taxon>Acidiphilium</taxon>
    </lineage>
</organism>
<evidence type="ECO:0000256" key="1">
    <source>
        <dbReference type="SAM" id="Phobius"/>
    </source>
</evidence>
<name>A5G2T6_ACICJ</name>
<dbReference type="KEGG" id="acr:Acry_2978"/>
<accession>A5G2T6</accession>
<evidence type="ECO:0000313" key="4">
    <source>
        <dbReference type="Proteomes" id="UP000000245"/>
    </source>
</evidence>
<keyword evidence="1" id="KW-0812">Transmembrane</keyword>
<feature type="domain" description="TadE-like" evidence="2">
    <location>
        <begin position="35"/>
        <end position="70"/>
    </location>
</feature>
<dbReference type="InterPro" id="IPR012495">
    <property type="entry name" value="TadE-like_dom"/>
</dbReference>
<keyword evidence="1" id="KW-0472">Membrane</keyword>
<dbReference type="eggNOG" id="COG4961">
    <property type="taxonomic scope" value="Bacteria"/>
</dbReference>
<dbReference type="HOGENOM" id="CLU_108008_1_1_5"/>
<feature type="transmembrane region" description="Helical" evidence="1">
    <location>
        <begin position="34"/>
        <end position="54"/>
    </location>
</feature>
<dbReference type="RefSeq" id="WP_012040455.1">
    <property type="nucleotide sequence ID" value="NC_009484.1"/>
</dbReference>
<gene>
    <name evidence="3" type="ordered locus">Acry_2978</name>
</gene>
<dbReference type="STRING" id="349163.Acry_2978"/>
<dbReference type="Proteomes" id="UP000000245">
    <property type="component" value="Chromosome"/>
</dbReference>
<proteinExistence type="predicted"/>
<keyword evidence="1" id="KW-1133">Transmembrane helix</keyword>
<protein>
    <submittedName>
        <fullName evidence="3">TadE family protein</fullName>
    </submittedName>
</protein>
<reference evidence="3 4" key="1">
    <citation type="submission" date="2007-05" db="EMBL/GenBank/DDBJ databases">
        <title>Complete sequence of chromosome of Acidiphilium cryptum JF-5.</title>
        <authorList>
            <consortium name="US DOE Joint Genome Institute"/>
            <person name="Copeland A."/>
            <person name="Lucas S."/>
            <person name="Lapidus A."/>
            <person name="Barry K."/>
            <person name="Detter J.C."/>
            <person name="Glavina del Rio T."/>
            <person name="Hammon N."/>
            <person name="Israni S."/>
            <person name="Dalin E."/>
            <person name="Tice H."/>
            <person name="Pitluck S."/>
            <person name="Sims D."/>
            <person name="Brettin T."/>
            <person name="Bruce D."/>
            <person name="Han C."/>
            <person name="Schmutz J."/>
            <person name="Larimer F."/>
            <person name="Land M."/>
            <person name="Hauser L."/>
            <person name="Kyrpides N."/>
            <person name="Kim E."/>
            <person name="Magnuson T."/>
            <person name="Richardson P."/>
        </authorList>
    </citation>
    <scope>NUCLEOTIDE SEQUENCE [LARGE SCALE GENOMIC DNA]</scope>
    <source>
        <strain evidence="3 4">JF-5</strain>
    </source>
</reference>
<dbReference type="AlphaFoldDB" id="A5G2T6"/>
<evidence type="ECO:0000259" key="2">
    <source>
        <dbReference type="Pfam" id="PF07811"/>
    </source>
</evidence>
<dbReference type="EMBL" id="CP000697">
    <property type="protein sequence ID" value="ABQ32168.1"/>
    <property type="molecule type" value="Genomic_DNA"/>
</dbReference>
<dbReference type="Pfam" id="PF07811">
    <property type="entry name" value="TadE"/>
    <property type="match status" value="1"/>
</dbReference>
<evidence type="ECO:0000313" key="3">
    <source>
        <dbReference type="EMBL" id="ABQ32168.1"/>
    </source>
</evidence>
<sequence length="198" mass="21118">MNPTDGKSGACPCTCTWARRILRRLAAASQRRRAGVAAVEFALVLPVLLLFFFATTELEQAVIVNQLVSQTGSTITNIVSQYTSISASTQLPDIFSAASQILAPYPASPAQIVVSCISIDDDGDARVAWSEASNATALQQGQVVTVPTSLDVPNTSVILGQVDYAFEPTLDFLKLGPFHLQSSVYMLPRNSSTISLVP</sequence>
<keyword evidence="4" id="KW-1185">Reference proteome</keyword>